<dbReference type="EMBL" id="MU004190">
    <property type="protein sequence ID" value="KAF2494646.1"/>
    <property type="molecule type" value="Genomic_DNA"/>
</dbReference>
<feature type="region of interest" description="Disordered" evidence="1">
    <location>
        <begin position="1"/>
        <end position="33"/>
    </location>
</feature>
<organism evidence="2 3">
    <name type="scientific">Lophium mytilinum</name>
    <dbReference type="NCBI Taxonomy" id="390894"/>
    <lineage>
        <taxon>Eukaryota</taxon>
        <taxon>Fungi</taxon>
        <taxon>Dikarya</taxon>
        <taxon>Ascomycota</taxon>
        <taxon>Pezizomycotina</taxon>
        <taxon>Dothideomycetes</taxon>
        <taxon>Pleosporomycetidae</taxon>
        <taxon>Mytilinidiales</taxon>
        <taxon>Mytilinidiaceae</taxon>
        <taxon>Lophium</taxon>
    </lineage>
</organism>
<evidence type="ECO:0000313" key="2">
    <source>
        <dbReference type="EMBL" id="KAF2494646.1"/>
    </source>
</evidence>
<accession>A0A6A6QR61</accession>
<gene>
    <name evidence="2" type="ORF">BU16DRAFT_562296</name>
</gene>
<evidence type="ECO:0000313" key="3">
    <source>
        <dbReference type="Proteomes" id="UP000799750"/>
    </source>
</evidence>
<keyword evidence="3" id="KW-1185">Reference proteome</keyword>
<proteinExistence type="predicted"/>
<dbReference type="AlphaFoldDB" id="A0A6A6QR61"/>
<dbReference type="Proteomes" id="UP000799750">
    <property type="component" value="Unassembled WGS sequence"/>
</dbReference>
<reference evidence="2" key="1">
    <citation type="journal article" date="2020" name="Stud. Mycol.">
        <title>101 Dothideomycetes genomes: a test case for predicting lifestyles and emergence of pathogens.</title>
        <authorList>
            <person name="Haridas S."/>
            <person name="Albert R."/>
            <person name="Binder M."/>
            <person name="Bloem J."/>
            <person name="Labutti K."/>
            <person name="Salamov A."/>
            <person name="Andreopoulos B."/>
            <person name="Baker S."/>
            <person name="Barry K."/>
            <person name="Bills G."/>
            <person name="Bluhm B."/>
            <person name="Cannon C."/>
            <person name="Castanera R."/>
            <person name="Culley D."/>
            <person name="Daum C."/>
            <person name="Ezra D."/>
            <person name="Gonzalez J."/>
            <person name="Henrissat B."/>
            <person name="Kuo A."/>
            <person name="Liang C."/>
            <person name="Lipzen A."/>
            <person name="Lutzoni F."/>
            <person name="Magnuson J."/>
            <person name="Mondo S."/>
            <person name="Nolan M."/>
            <person name="Ohm R."/>
            <person name="Pangilinan J."/>
            <person name="Park H.-J."/>
            <person name="Ramirez L."/>
            <person name="Alfaro M."/>
            <person name="Sun H."/>
            <person name="Tritt A."/>
            <person name="Yoshinaga Y."/>
            <person name="Zwiers L.-H."/>
            <person name="Turgeon B."/>
            <person name="Goodwin S."/>
            <person name="Spatafora J."/>
            <person name="Crous P."/>
            <person name="Grigoriev I."/>
        </authorList>
    </citation>
    <scope>NUCLEOTIDE SEQUENCE</scope>
    <source>
        <strain evidence="2">CBS 269.34</strain>
    </source>
</reference>
<evidence type="ECO:0000256" key="1">
    <source>
        <dbReference type="SAM" id="MobiDB-lite"/>
    </source>
</evidence>
<name>A0A6A6QR61_9PEZI</name>
<protein>
    <submittedName>
        <fullName evidence="2">Uncharacterized protein</fullName>
    </submittedName>
</protein>
<dbReference type="OrthoDB" id="10494653at2759"/>
<feature type="compositionally biased region" description="Polar residues" evidence="1">
    <location>
        <begin position="22"/>
        <end position="32"/>
    </location>
</feature>
<sequence length="215" mass="23867">MPVTPSTPEQRAGHLKPAIASTPKTTTNQPTPSHRVEILGDIRRNWSLCHQDQILPSHLTPTGPTSTWRDPVLSQDDIAHIALLYRLDHGAGSTPSEPIPVLKYTLHEQGVCVRNPTKRAPPAGWASAVLDVTAEGVLVERLERGEERRELGAEEWSGGFVRAVGKLSELTKGRKEEAWRFLDQAQAERGGREVTTRDVRRAGQIVGERDEEREK</sequence>
<feature type="region of interest" description="Disordered" evidence="1">
    <location>
        <begin position="190"/>
        <end position="215"/>
    </location>
</feature>